<dbReference type="eggNOG" id="KOG4460">
    <property type="taxonomic scope" value="Eukaryota"/>
</dbReference>
<keyword evidence="4" id="KW-0653">Protein transport</keyword>
<dbReference type="GeneID" id="20212323"/>
<dbReference type="GO" id="GO:0015031">
    <property type="term" value="P:protein transport"/>
    <property type="evidence" value="ECO:0007669"/>
    <property type="project" value="UniProtKB-KW"/>
</dbReference>
<dbReference type="EMBL" id="AMQM01005372">
    <property type="status" value="NOT_ANNOTATED_CDS"/>
    <property type="molecule type" value="Genomic_DNA"/>
</dbReference>
<sequence length="627" mass="69368">MTLHKLLSAAWHPGFKSPNVLFVLTSDNSFRIYTSEHASQPVGTINLNTIMADDVVISSKNVLGESFVAFDFGTEDLAGAMRQKKPKTTNGLNNSLVKSSDPNKSVVGSLLKNKKNNILGYDNDLGDDYDDNCQDDDDDDDGVGGAWNIYLLMGNGQVCLCILVYSHLKFKHTLVGPLRMYPAADDNYGCDACSIIHINSDPPVLVVATCDGKLHHCILLGSSDDDDDDDGDGCDVGGGDDSIIRRGSYKANGKNSPAKVKTEDSSTKSLYVFETIELELQLSTPSIQSATEDPNSDSKLNHRNGDGDFNGDDDGVCDESVPDLYNLPIMLYKDTSVRERYHCCHVTGLHSIMLPWLQKLGAYFSSDENTKKDDDNDDAAATAATDDGGCLPLKIDDQSIVEHLICTKPLKSWTTQILREEYIQKINQAKNEIEKHVAKLDKAEYRQKMEVRELLENFIVIKERRSDLEKKLKRITGCKSELNERLKGLSYHIESDLPELSIAEKAMFKKLKSLQERVKKQEFNVTMVERQFEHNKKLMTLPESSPSSSFASSSFVSSSSFFSSPPHSPLKTSSSSSSRPTSLSSTTSSLISSDKEVIIRSMLLKEANEISKLVTDIKRLKNSIGPL</sequence>
<dbReference type="GO" id="GO:0051028">
    <property type="term" value="P:mRNA transport"/>
    <property type="evidence" value="ECO:0007669"/>
    <property type="project" value="UniProtKB-KW"/>
</dbReference>
<dbReference type="PANTHER" id="PTHR13257:SF0">
    <property type="entry name" value="NUCLEAR PORE COMPLEX PROTEIN NUP88"/>
    <property type="match status" value="1"/>
</dbReference>
<evidence type="ECO:0000256" key="7">
    <source>
        <dbReference type="ARBA" id="ARBA00023242"/>
    </source>
</evidence>
<dbReference type="InterPro" id="IPR019321">
    <property type="entry name" value="Nucleoporin_Nup88"/>
</dbReference>
<feature type="region of interest" description="Disordered" evidence="9">
    <location>
        <begin position="83"/>
        <end position="103"/>
    </location>
</feature>
<dbReference type="Proteomes" id="UP000015101">
    <property type="component" value="Unassembled WGS sequence"/>
</dbReference>
<evidence type="ECO:0000256" key="5">
    <source>
        <dbReference type="ARBA" id="ARBA00023010"/>
    </source>
</evidence>
<evidence type="ECO:0000256" key="2">
    <source>
        <dbReference type="ARBA" id="ARBA00022448"/>
    </source>
</evidence>
<dbReference type="AlphaFoldDB" id="T1FU27"/>
<dbReference type="GO" id="GO:0000056">
    <property type="term" value="P:ribosomal small subunit export from nucleus"/>
    <property type="evidence" value="ECO:0007669"/>
    <property type="project" value="InterPro"/>
</dbReference>
<dbReference type="CTD" id="20212323"/>
<dbReference type="EnsemblMetazoa" id="HelroT192554">
    <property type="protein sequence ID" value="HelroP192554"/>
    <property type="gene ID" value="HelroG192554"/>
</dbReference>
<evidence type="ECO:0000313" key="12">
    <source>
        <dbReference type="Proteomes" id="UP000015101"/>
    </source>
</evidence>
<organism evidence="11 12">
    <name type="scientific">Helobdella robusta</name>
    <name type="common">Californian leech</name>
    <dbReference type="NCBI Taxonomy" id="6412"/>
    <lineage>
        <taxon>Eukaryota</taxon>
        <taxon>Metazoa</taxon>
        <taxon>Spiralia</taxon>
        <taxon>Lophotrochozoa</taxon>
        <taxon>Annelida</taxon>
        <taxon>Clitellata</taxon>
        <taxon>Hirudinea</taxon>
        <taxon>Rhynchobdellida</taxon>
        <taxon>Glossiphoniidae</taxon>
        <taxon>Helobdella</taxon>
    </lineage>
</organism>
<keyword evidence="2" id="KW-0813">Transport</keyword>
<feature type="region of interest" description="Disordered" evidence="9">
    <location>
        <begin position="284"/>
        <end position="313"/>
    </location>
</feature>
<evidence type="ECO:0000313" key="10">
    <source>
        <dbReference type="EMBL" id="ESO00634.1"/>
    </source>
</evidence>
<keyword evidence="8" id="KW-0175">Coiled coil</keyword>
<keyword evidence="5" id="KW-0811">Translocation</keyword>
<evidence type="ECO:0000256" key="4">
    <source>
        <dbReference type="ARBA" id="ARBA00022927"/>
    </source>
</evidence>
<dbReference type="Pfam" id="PF10168">
    <property type="entry name" value="Nup88"/>
    <property type="match status" value="2"/>
</dbReference>
<dbReference type="STRING" id="6412.T1FU27"/>
<dbReference type="EMBL" id="AMQM01005373">
    <property type="status" value="NOT_ANNOTATED_CDS"/>
    <property type="molecule type" value="Genomic_DNA"/>
</dbReference>
<keyword evidence="3" id="KW-0509">mRNA transport</keyword>
<reference evidence="12" key="1">
    <citation type="submission" date="2012-12" db="EMBL/GenBank/DDBJ databases">
        <authorList>
            <person name="Hellsten U."/>
            <person name="Grimwood J."/>
            <person name="Chapman J.A."/>
            <person name="Shapiro H."/>
            <person name="Aerts A."/>
            <person name="Otillar R.P."/>
            <person name="Terry A.Y."/>
            <person name="Boore J.L."/>
            <person name="Simakov O."/>
            <person name="Marletaz F."/>
            <person name="Cho S.-J."/>
            <person name="Edsinger-Gonzales E."/>
            <person name="Havlak P."/>
            <person name="Kuo D.-H."/>
            <person name="Larsson T."/>
            <person name="Lv J."/>
            <person name="Arendt D."/>
            <person name="Savage R."/>
            <person name="Osoegawa K."/>
            <person name="de Jong P."/>
            <person name="Lindberg D.R."/>
            <person name="Seaver E.C."/>
            <person name="Weisblat D.A."/>
            <person name="Putnam N.H."/>
            <person name="Grigoriev I.V."/>
            <person name="Rokhsar D.S."/>
        </authorList>
    </citation>
    <scope>NUCLEOTIDE SEQUENCE</scope>
</reference>
<dbReference type="RefSeq" id="XP_009021271.1">
    <property type="nucleotide sequence ID" value="XM_009023023.1"/>
</dbReference>
<accession>T1FU27</accession>
<feature type="region of interest" description="Disordered" evidence="9">
    <location>
        <begin position="566"/>
        <end position="591"/>
    </location>
</feature>
<evidence type="ECO:0000256" key="1">
    <source>
        <dbReference type="ARBA" id="ARBA00004567"/>
    </source>
</evidence>
<evidence type="ECO:0000256" key="8">
    <source>
        <dbReference type="SAM" id="Coils"/>
    </source>
</evidence>
<dbReference type="InParanoid" id="T1FU27"/>
<name>T1FU27_HELRO</name>
<proteinExistence type="predicted"/>
<feature type="coiled-coil region" evidence="8">
    <location>
        <begin position="419"/>
        <end position="446"/>
    </location>
</feature>
<protein>
    <recommendedName>
        <fullName evidence="13">Nucleoporin Nup88</fullName>
    </recommendedName>
</protein>
<dbReference type="OrthoDB" id="341482at2759"/>
<reference evidence="10 12" key="2">
    <citation type="journal article" date="2013" name="Nature">
        <title>Insights into bilaterian evolution from three spiralian genomes.</title>
        <authorList>
            <person name="Simakov O."/>
            <person name="Marletaz F."/>
            <person name="Cho S.J."/>
            <person name="Edsinger-Gonzales E."/>
            <person name="Havlak P."/>
            <person name="Hellsten U."/>
            <person name="Kuo D.H."/>
            <person name="Larsson T."/>
            <person name="Lv J."/>
            <person name="Arendt D."/>
            <person name="Savage R."/>
            <person name="Osoegawa K."/>
            <person name="de Jong P."/>
            <person name="Grimwood J."/>
            <person name="Chapman J.A."/>
            <person name="Shapiro H."/>
            <person name="Aerts A."/>
            <person name="Otillar R.P."/>
            <person name="Terry A.Y."/>
            <person name="Boore J.L."/>
            <person name="Grigoriev I.V."/>
            <person name="Lindberg D.R."/>
            <person name="Seaver E.C."/>
            <person name="Weisblat D.A."/>
            <person name="Putnam N.H."/>
            <person name="Rokhsar D.S."/>
        </authorList>
    </citation>
    <scope>NUCLEOTIDE SEQUENCE</scope>
</reference>
<evidence type="ECO:0000256" key="9">
    <source>
        <dbReference type="SAM" id="MobiDB-lite"/>
    </source>
</evidence>
<dbReference type="GO" id="GO:0005643">
    <property type="term" value="C:nuclear pore"/>
    <property type="evidence" value="ECO:0007669"/>
    <property type="project" value="UniProtKB-SubCell"/>
</dbReference>
<evidence type="ECO:0000256" key="3">
    <source>
        <dbReference type="ARBA" id="ARBA00022816"/>
    </source>
</evidence>
<dbReference type="InterPro" id="IPR037700">
    <property type="entry name" value="NUP88/NUP82"/>
</dbReference>
<evidence type="ECO:0008006" key="13">
    <source>
        <dbReference type="Google" id="ProtNLM"/>
    </source>
</evidence>
<dbReference type="PANTHER" id="PTHR13257">
    <property type="entry name" value="NUCLEOPORIN NUP84-RELATED"/>
    <property type="match status" value="1"/>
</dbReference>
<keyword evidence="7" id="KW-0539">Nucleus</keyword>
<dbReference type="GO" id="GO:0000055">
    <property type="term" value="P:ribosomal large subunit export from nucleus"/>
    <property type="evidence" value="ECO:0007669"/>
    <property type="project" value="InterPro"/>
</dbReference>
<dbReference type="EMBL" id="KB096900">
    <property type="protein sequence ID" value="ESO00634.1"/>
    <property type="molecule type" value="Genomic_DNA"/>
</dbReference>
<evidence type="ECO:0000256" key="6">
    <source>
        <dbReference type="ARBA" id="ARBA00023132"/>
    </source>
</evidence>
<dbReference type="HOGENOM" id="CLU_436333_0_0_1"/>
<evidence type="ECO:0000313" key="11">
    <source>
        <dbReference type="EnsemblMetazoa" id="HelroP192554"/>
    </source>
</evidence>
<dbReference type="GO" id="GO:0017056">
    <property type="term" value="F:structural constituent of nuclear pore"/>
    <property type="evidence" value="ECO:0007669"/>
    <property type="project" value="InterPro"/>
</dbReference>
<feature type="compositionally biased region" description="Polar residues" evidence="9">
    <location>
        <begin position="284"/>
        <end position="293"/>
    </location>
</feature>
<keyword evidence="6" id="KW-0906">Nuclear pore complex</keyword>
<comment type="subcellular location">
    <subcellularLocation>
        <location evidence="1">Nucleus</location>
        <location evidence="1">Nuclear pore complex</location>
    </subcellularLocation>
</comment>
<reference evidence="11" key="3">
    <citation type="submission" date="2015-06" db="UniProtKB">
        <authorList>
            <consortium name="EnsemblMetazoa"/>
        </authorList>
    </citation>
    <scope>IDENTIFICATION</scope>
</reference>
<feature type="compositionally biased region" description="Polar residues" evidence="9">
    <location>
        <begin position="88"/>
        <end position="103"/>
    </location>
</feature>
<keyword evidence="12" id="KW-1185">Reference proteome</keyword>
<dbReference type="KEGG" id="hro:HELRODRAFT_192554"/>
<gene>
    <name evidence="11" type="primary">20212323</name>
    <name evidence="10" type="ORF">HELRODRAFT_192554</name>
</gene>